<sequence length="591" mass="65346">MDGIERTPRRTRSSTLSRADEHISLDCYARPTKRVRTSTVKSEEPIFGSAQLVQRQEETASTAPDHPETTKSTKRPRKRGDYAHLGSDPLTDRIREGLDVLFCGENPGIRTAETQLHYASPHNHFYKALHAAGLTPTVLEPSASRTFPEDFNIGITNLIPRPTREASELTKVELEAAVPVMLRKVARYRPRIVTFIGMKVGDTVAQFFAGLTPRNEEEDVKAQPAATSGRTKKPSLVKASIGLQPYVLEHQGGLTHFYVLPSTSGRVAAYPLPMKLKLFETFGQMVAKLRASSSREKGDDNGLADDDMTPKKKKKKPSRPYADPSQYAELGLDPLPDYIERGLDVLLCGINPGVKSAQMRQHYASPTNHFWKCLAGAAFTERLLHPSEGPGLPSRGVGSTNLMSEISNEEMKERVPLLLAKVAEYRPRVLAFVGMKICEIVLRHLHNLPQPTDSSSPSKSRRKAMPRVKIGLQPALITYDTKKEGDEAGDGQSPDRTYIWCLPSSSARVVEYQLVDKIEIWKDLKRDVDLLKAGCEPLDADSLEVAAYAVDSLFSTTPTVKEETESPHFAVTPIKKATLTRSALSASKVTI</sequence>
<evidence type="ECO:0000256" key="4">
    <source>
        <dbReference type="SAM" id="MobiDB-lite"/>
    </source>
</evidence>
<keyword evidence="7" id="KW-1185">Reference proteome</keyword>
<dbReference type="PANTHER" id="PTHR12159:SF9">
    <property type="entry name" value="G_T MISMATCH-SPECIFIC THYMINE DNA GLYCOSYLASE"/>
    <property type="match status" value="1"/>
</dbReference>
<dbReference type="SUPFAM" id="SSF52141">
    <property type="entry name" value="Uracil-DNA glycosylase-like"/>
    <property type="match status" value="2"/>
</dbReference>
<evidence type="ECO:0000256" key="2">
    <source>
        <dbReference type="ARBA" id="ARBA00022801"/>
    </source>
</evidence>
<keyword evidence="3" id="KW-0234">DNA repair</keyword>
<organism evidence="6 7">
    <name type="scientific">Rhodotorula taiwanensis</name>
    <dbReference type="NCBI Taxonomy" id="741276"/>
    <lineage>
        <taxon>Eukaryota</taxon>
        <taxon>Fungi</taxon>
        <taxon>Dikarya</taxon>
        <taxon>Basidiomycota</taxon>
        <taxon>Pucciniomycotina</taxon>
        <taxon>Microbotryomycetes</taxon>
        <taxon>Sporidiobolales</taxon>
        <taxon>Sporidiobolaceae</taxon>
        <taxon>Rhodotorula</taxon>
    </lineage>
</organism>
<protein>
    <recommendedName>
        <fullName evidence="5">Uracil-DNA glycosylase-like domain-containing protein</fullName>
    </recommendedName>
</protein>
<dbReference type="InterPro" id="IPR005122">
    <property type="entry name" value="Uracil-DNA_glycosylase-like"/>
</dbReference>
<dbReference type="Pfam" id="PF03167">
    <property type="entry name" value="UDG"/>
    <property type="match status" value="2"/>
</dbReference>
<gene>
    <name evidence="6" type="ORF">BMF94_5423</name>
</gene>
<dbReference type="AlphaFoldDB" id="A0A2S5B456"/>
<dbReference type="STRING" id="741276.A0A2S5B456"/>
<dbReference type="Proteomes" id="UP000237144">
    <property type="component" value="Unassembled WGS sequence"/>
</dbReference>
<evidence type="ECO:0000256" key="3">
    <source>
        <dbReference type="ARBA" id="ARBA00023204"/>
    </source>
</evidence>
<feature type="region of interest" description="Disordered" evidence="4">
    <location>
        <begin position="290"/>
        <end position="328"/>
    </location>
</feature>
<evidence type="ECO:0000259" key="5">
    <source>
        <dbReference type="Pfam" id="PF03167"/>
    </source>
</evidence>
<evidence type="ECO:0000313" key="6">
    <source>
        <dbReference type="EMBL" id="POY71560.1"/>
    </source>
</evidence>
<accession>A0A2S5B456</accession>
<dbReference type="CDD" id="cd10028">
    <property type="entry name" value="UDG-F2_TDG_MUG"/>
    <property type="match status" value="2"/>
</dbReference>
<evidence type="ECO:0000313" key="7">
    <source>
        <dbReference type="Proteomes" id="UP000237144"/>
    </source>
</evidence>
<feature type="compositionally biased region" description="Polar residues" evidence="4">
    <location>
        <begin position="52"/>
        <end position="62"/>
    </location>
</feature>
<name>A0A2S5B456_9BASI</name>
<feature type="region of interest" description="Disordered" evidence="4">
    <location>
        <begin position="52"/>
        <end position="90"/>
    </location>
</feature>
<dbReference type="OrthoDB" id="565731at2759"/>
<dbReference type="InterPro" id="IPR036895">
    <property type="entry name" value="Uracil-DNA_glycosylase-like_sf"/>
</dbReference>
<dbReference type="InterPro" id="IPR015637">
    <property type="entry name" value="MUG/TDG"/>
</dbReference>
<feature type="domain" description="Uracil-DNA glycosylase-like" evidence="5">
    <location>
        <begin position="336"/>
        <end position="525"/>
    </location>
</feature>
<proteinExistence type="predicted"/>
<reference evidence="6 7" key="1">
    <citation type="journal article" date="2018" name="Front. Microbiol.">
        <title>Prospects for Fungal Bioremediation of Acidic Radioactive Waste Sites: Characterization and Genome Sequence of Rhodotorula taiwanensis MD1149.</title>
        <authorList>
            <person name="Tkavc R."/>
            <person name="Matrosova V.Y."/>
            <person name="Grichenko O.E."/>
            <person name="Gostincar C."/>
            <person name="Volpe R.P."/>
            <person name="Klimenkova P."/>
            <person name="Gaidamakova E.K."/>
            <person name="Zhou C.E."/>
            <person name="Stewart B.J."/>
            <person name="Lyman M.G."/>
            <person name="Malfatti S.A."/>
            <person name="Rubinfeld B."/>
            <person name="Courtot M."/>
            <person name="Singh J."/>
            <person name="Dalgard C.L."/>
            <person name="Hamilton T."/>
            <person name="Frey K.G."/>
            <person name="Gunde-Cimerman N."/>
            <person name="Dugan L."/>
            <person name="Daly M.J."/>
        </authorList>
    </citation>
    <scope>NUCLEOTIDE SEQUENCE [LARGE SCALE GENOMIC DNA]</scope>
    <source>
        <strain evidence="6 7">MD1149</strain>
    </source>
</reference>
<comment type="caution">
    <text evidence="6">The sequence shown here is derived from an EMBL/GenBank/DDBJ whole genome shotgun (WGS) entry which is preliminary data.</text>
</comment>
<dbReference type="GO" id="GO:0004844">
    <property type="term" value="F:uracil DNA N-glycosylase activity"/>
    <property type="evidence" value="ECO:0007669"/>
    <property type="project" value="TreeGrafter"/>
</dbReference>
<keyword evidence="2" id="KW-0378">Hydrolase</keyword>
<evidence type="ECO:0000256" key="1">
    <source>
        <dbReference type="ARBA" id="ARBA00022763"/>
    </source>
</evidence>
<keyword evidence="1" id="KW-0227">DNA damage</keyword>
<dbReference type="GO" id="GO:0008263">
    <property type="term" value="F:pyrimidine-specific mismatch base pair DNA N-glycosylase activity"/>
    <property type="evidence" value="ECO:0007669"/>
    <property type="project" value="TreeGrafter"/>
</dbReference>
<dbReference type="EMBL" id="PJQD01000080">
    <property type="protein sequence ID" value="POY71560.1"/>
    <property type="molecule type" value="Genomic_DNA"/>
</dbReference>
<dbReference type="GO" id="GO:0006285">
    <property type="term" value="P:base-excision repair, AP site formation"/>
    <property type="evidence" value="ECO:0007669"/>
    <property type="project" value="InterPro"/>
</dbReference>
<feature type="domain" description="Uracil-DNA glycosylase-like" evidence="5">
    <location>
        <begin position="96"/>
        <end position="270"/>
    </location>
</feature>
<dbReference type="PANTHER" id="PTHR12159">
    <property type="entry name" value="G/T AND G/U MISMATCH-SPECIFIC DNA GLYCOSYLASE"/>
    <property type="match status" value="1"/>
</dbReference>
<dbReference type="Gene3D" id="3.40.470.10">
    <property type="entry name" value="Uracil-DNA glycosylase-like domain"/>
    <property type="match status" value="2"/>
</dbReference>